<evidence type="ECO:0000313" key="2">
    <source>
        <dbReference type="EMBL" id="EEC14731.1"/>
    </source>
</evidence>
<dbReference type="HOGENOM" id="CLU_2032375_0_0_1"/>
<sequence>NKTRRRTSLIGSAVAAHCVSRRLLRRAAGRPPRPRRRHVPRPRRSAASPSNGPRSLGPLLRSVCRGGCAHDRSEIAVGGASYGPAAERFRRRLRRGRNCPDRATPRLLRIMRRRHALGTSGHS</sequence>
<feature type="non-terminal residue" evidence="2">
    <location>
        <position position="1"/>
    </location>
</feature>
<protein>
    <submittedName>
        <fullName evidence="2">Uncharacterized protein</fullName>
    </submittedName>
</protein>
<gene>
    <name evidence="2" type="ORF">IscW_ISCW010776</name>
</gene>
<dbReference type="AlphaFoldDB" id="B7Q7B0"/>
<dbReference type="PaxDb" id="6945-B7Q7B0"/>
<feature type="non-terminal residue" evidence="2">
    <location>
        <position position="123"/>
    </location>
</feature>
<dbReference type="EMBL" id="DS873540">
    <property type="protein sequence ID" value="EEC14731.1"/>
    <property type="molecule type" value="Genomic_DNA"/>
</dbReference>
<feature type="compositionally biased region" description="Basic residues" evidence="1">
    <location>
        <begin position="21"/>
        <end position="44"/>
    </location>
</feature>
<evidence type="ECO:0000256" key="1">
    <source>
        <dbReference type="SAM" id="MobiDB-lite"/>
    </source>
</evidence>
<proteinExistence type="predicted"/>
<reference evidence="2" key="1">
    <citation type="submission" date="2008-03" db="EMBL/GenBank/DDBJ databases">
        <title>Annotation of Ixodes scapularis.</title>
        <authorList>
            <consortium name="Ixodes scapularis Genome Project Consortium"/>
            <person name="Caler E."/>
            <person name="Hannick L.I."/>
            <person name="Bidwell S."/>
            <person name="Joardar V."/>
            <person name="Thiagarajan M."/>
            <person name="Amedeo P."/>
            <person name="Galinsky K.J."/>
            <person name="Schobel S."/>
            <person name="Inman J."/>
            <person name="Hostetler J."/>
            <person name="Miller J."/>
            <person name="Hammond M."/>
            <person name="Megy K."/>
            <person name="Lawson D."/>
            <person name="Kodira C."/>
            <person name="Sutton G."/>
            <person name="Meyer J."/>
            <person name="Hill C.A."/>
            <person name="Birren B."/>
            <person name="Nene V."/>
            <person name="Collins F."/>
            <person name="Alarcon-Chaidez F."/>
            <person name="Wikel S."/>
            <person name="Strausberg R."/>
        </authorList>
    </citation>
    <scope>NUCLEOTIDE SEQUENCE [LARGE SCALE GENOMIC DNA]</scope>
    <source>
        <strain evidence="2">Wikel colony</strain>
    </source>
</reference>
<feature type="region of interest" description="Disordered" evidence="1">
    <location>
        <begin position="21"/>
        <end position="59"/>
    </location>
</feature>
<accession>B7Q7B0</accession>
<name>B7Q7B0_IXOSC</name>
<dbReference type="VEuPathDB" id="VectorBase:ISCI010776"/>
<organism>
    <name type="scientific">Ixodes scapularis</name>
    <name type="common">Black-legged tick</name>
    <name type="synonym">Deer tick</name>
    <dbReference type="NCBI Taxonomy" id="6945"/>
    <lineage>
        <taxon>Eukaryota</taxon>
        <taxon>Metazoa</taxon>
        <taxon>Ecdysozoa</taxon>
        <taxon>Arthropoda</taxon>
        <taxon>Chelicerata</taxon>
        <taxon>Arachnida</taxon>
        <taxon>Acari</taxon>
        <taxon>Parasitiformes</taxon>
        <taxon>Ixodida</taxon>
        <taxon>Ixodoidea</taxon>
        <taxon>Ixodidae</taxon>
        <taxon>Ixodinae</taxon>
        <taxon>Ixodes</taxon>
    </lineage>
</organism>
<feature type="compositionally biased region" description="Low complexity" evidence="1">
    <location>
        <begin position="45"/>
        <end position="55"/>
    </location>
</feature>
<dbReference type="VEuPathDB" id="VectorBase:ISCW010776"/>